<evidence type="ECO:0000313" key="12">
    <source>
        <dbReference type="EMBL" id="EDR99929.1"/>
    </source>
</evidence>
<comment type="cofactor">
    <cofactor evidence="2 11">
        <name>pyridoxal 5'-phosphate</name>
        <dbReference type="ChEBI" id="CHEBI:597326"/>
    </cofactor>
</comment>
<dbReference type="FunFam" id="3.40.50.2000:FF:000807">
    <property type="entry name" value="Alpha-glucan phosphorylase 2, cytosolic"/>
    <property type="match status" value="1"/>
</dbReference>
<dbReference type="EMBL" id="ABCA03000053">
    <property type="protein sequence ID" value="EDR99929.1"/>
    <property type="molecule type" value="Genomic_DNA"/>
</dbReference>
<evidence type="ECO:0000256" key="2">
    <source>
        <dbReference type="ARBA" id="ARBA00001933"/>
    </source>
</evidence>
<evidence type="ECO:0000256" key="10">
    <source>
        <dbReference type="PIRSR" id="PIRSR000460-1"/>
    </source>
</evidence>
<keyword evidence="8 11" id="KW-0119">Carbohydrate metabolism</keyword>
<dbReference type="AlphaFoldDB" id="B0MR12"/>
<dbReference type="Proteomes" id="UP000005326">
    <property type="component" value="Unassembled WGS sequence"/>
</dbReference>
<evidence type="ECO:0000256" key="1">
    <source>
        <dbReference type="ARBA" id="ARBA00001275"/>
    </source>
</evidence>
<evidence type="ECO:0000256" key="5">
    <source>
        <dbReference type="ARBA" id="ARBA00022676"/>
    </source>
</evidence>
<name>B0MR12_9FIRM</name>
<organism evidence="12 13">
    <name type="scientific">[Eubacterium] siraeum DSM 15702</name>
    <dbReference type="NCBI Taxonomy" id="428128"/>
    <lineage>
        <taxon>Bacteria</taxon>
        <taxon>Bacillati</taxon>
        <taxon>Bacillota</taxon>
        <taxon>Clostridia</taxon>
        <taxon>Eubacteriales</taxon>
        <taxon>Oscillospiraceae</taxon>
        <taxon>Oscillospiraceae incertae sedis</taxon>
    </lineage>
</organism>
<reference evidence="12" key="2">
    <citation type="submission" date="2014-06" db="EMBL/GenBank/DDBJ databases">
        <title>Draft genome sequence of Eubacterium siraeum (DSM 15702).</title>
        <authorList>
            <person name="Sudarsanam P."/>
            <person name="Ley R."/>
            <person name="Guruge J."/>
            <person name="Turnbaugh P.J."/>
            <person name="Mahowald M."/>
            <person name="Liep D."/>
            <person name="Gordon J."/>
        </authorList>
    </citation>
    <scope>NUCLEOTIDE SEQUENCE</scope>
    <source>
        <strain evidence="12">DSM 15702</strain>
    </source>
</reference>
<gene>
    <name evidence="12" type="primary">glgP</name>
    <name evidence="12" type="ORF">EUBSIR_02279</name>
</gene>
<evidence type="ECO:0000256" key="8">
    <source>
        <dbReference type="ARBA" id="ARBA00023277"/>
    </source>
</evidence>
<dbReference type="EC" id="2.4.1.1" evidence="11"/>
<dbReference type="GO" id="GO:0008184">
    <property type="term" value="F:glycogen phosphorylase activity"/>
    <property type="evidence" value="ECO:0007669"/>
    <property type="project" value="InterPro"/>
</dbReference>
<keyword evidence="13" id="KW-1185">Reference proteome</keyword>
<evidence type="ECO:0000256" key="7">
    <source>
        <dbReference type="ARBA" id="ARBA00022898"/>
    </source>
</evidence>
<keyword evidence="6 11" id="KW-0808">Transferase</keyword>
<comment type="similarity">
    <text evidence="3 11">Belongs to the glycogen phosphorylase family.</text>
</comment>
<feature type="modified residue" description="N6-(pyridoxal phosphate)lysine" evidence="10">
    <location>
        <position position="655"/>
    </location>
</feature>
<keyword evidence="7 10" id="KW-0663">Pyridoxal phosphate</keyword>
<comment type="function">
    <text evidence="9">Phosphorylase is an important allosteric enzyme in carbohydrate metabolism. Enzymes from different sources differ in their regulatory mechanisms and in their natural substrates. However, all known phosphorylases share catalytic and structural properties.</text>
</comment>
<proteinExistence type="inferred from homology"/>
<evidence type="ECO:0000256" key="3">
    <source>
        <dbReference type="ARBA" id="ARBA00006047"/>
    </source>
</evidence>
<comment type="caution">
    <text evidence="12">The sequence shown here is derived from an EMBL/GenBank/DDBJ whole genome shotgun (WGS) entry which is preliminary data.</text>
</comment>
<sequence>MTSPFTENEITRKLTEVLEYDFRVSPAEATHTQIYKALSKIVVNYLKEKRSMFMTDCNSKGRKQVYYLSMEFLMGRSLKTNLYNLGMQDEVAKALKKLDVKIEHIYEEEPDAGLGNGGLGRLAACYLDGLATCAFPATGYSILYEYGIFKQRIIDGWQTELPDDWLPGGRAWLVPVPDQAIEVHFDGEIYEKWEQNYHSVSHVNYKTVNAVPYDMYVSGYDSKGVSKLRLWSAESMSFDMNMFNQGDYAKAIGANNIAHSLTKVLYPNDNHLEGKALRLRQQYFMSAASVGDIVMRHMNVYGTLENLHEKVAIHINDTHPTLAIPELMRILLDDCGYDWDKAWNIITNTFDYTNHTVMAEALETWDVDLMQRILPRIYAIIVEINNRYCAHLMEVTGGDSEKVTRMSIILDNRVKMANLCCAASSSVNGVSKLHSEIIKDSVFHDQYTVTPDAFKNVTNGIAYRRWLLSSNQGLTNLLTECIGDGFKKDASKLADFKKFATDKSVLDKLAAVKLANKQAFAKYVYNTTGTKLNCNGIFDVQVKRLHEYKRQQLNAMNIIADYIYLLNNPDADFVPKTYIFASKAAPGYYMAKQIIKMIWCIGEELKKNPKLNEKLAVVFLEDYKVTLSEILMPASEISEQISLAGTEASGTGNMKLMLNGALTMGTYDGANVEIHEAVGDDNIFIFGMSTPEVNQLKAEGYNPEKIYNSHAVIKSVLEKMYKGINGATFEEVANSLRHADRYMCFADFDSYRGTQAKASETYKDKYLWNKMSLINIASAGIFSADRAVTDYARDIWKLI</sequence>
<keyword evidence="4" id="KW-0321">Glycogen metabolism</keyword>
<reference evidence="12" key="1">
    <citation type="submission" date="2007-10" db="EMBL/GenBank/DDBJ databases">
        <authorList>
            <person name="Fulton L."/>
            <person name="Clifton S."/>
            <person name="Fulton B."/>
            <person name="Xu J."/>
            <person name="Minx P."/>
            <person name="Pepin K.H."/>
            <person name="Johnson M."/>
            <person name="Thiruvilangam P."/>
            <person name="Bhonagiri V."/>
            <person name="Nash W.E."/>
            <person name="Mardis E.R."/>
            <person name="Wilson R.K."/>
        </authorList>
    </citation>
    <scope>NUCLEOTIDE SEQUENCE [LARGE SCALE GENOMIC DNA]</scope>
    <source>
        <strain evidence="12">DSM 15702</strain>
    </source>
</reference>
<dbReference type="FunFam" id="3.40.50.2000:FF:000005">
    <property type="entry name" value="Alpha-1,4 glucan phosphorylase"/>
    <property type="match status" value="1"/>
</dbReference>
<evidence type="ECO:0000256" key="4">
    <source>
        <dbReference type="ARBA" id="ARBA00022600"/>
    </source>
</evidence>
<dbReference type="GO" id="GO:0030170">
    <property type="term" value="F:pyridoxal phosphate binding"/>
    <property type="evidence" value="ECO:0007669"/>
    <property type="project" value="InterPro"/>
</dbReference>
<dbReference type="PANTHER" id="PTHR11468:SF3">
    <property type="entry name" value="GLYCOGEN PHOSPHORYLASE, LIVER FORM"/>
    <property type="match status" value="1"/>
</dbReference>
<accession>B0MR12</accession>
<evidence type="ECO:0000256" key="6">
    <source>
        <dbReference type="ARBA" id="ARBA00022679"/>
    </source>
</evidence>
<dbReference type="Pfam" id="PF00343">
    <property type="entry name" value="Phosphorylase"/>
    <property type="match status" value="1"/>
</dbReference>
<dbReference type="InterPro" id="IPR011833">
    <property type="entry name" value="Glycg_phsphrylas"/>
</dbReference>
<dbReference type="CAZy" id="GT35">
    <property type="family name" value="Glycosyltransferase Family 35"/>
</dbReference>
<dbReference type="Gene3D" id="3.40.50.2000">
    <property type="entry name" value="Glycogen Phosphorylase B"/>
    <property type="match status" value="2"/>
</dbReference>
<dbReference type="InterPro" id="IPR035090">
    <property type="entry name" value="Pyridoxal_P_attach_site"/>
</dbReference>
<protein>
    <recommendedName>
        <fullName evidence="11">Alpha-1,4 glucan phosphorylase</fullName>
        <ecNumber evidence="11">2.4.1.1</ecNumber>
    </recommendedName>
</protein>
<evidence type="ECO:0000256" key="9">
    <source>
        <dbReference type="ARBA" id="ARBA00025174"/>
    </source>
</evidence>
<evidence type="ECO:0000256" key="11">
    <source>
        <dbReference type="RuleBase" id="RU000587"/>
    </source>
</evidence>
<dbReference type="NCBIfam" id="TIGR02093">
    <property type="entry name" value="P_ylase"/>
    <property type="match status" value="1"/>
</dbReference>
<dbReference type="CDD" id="cd04300">
    <property type="entry name" value="GT35_Glycogen_Phosphorylase"/>
    <property type="match status" value="1"/>
</dbReference>
<dbReference type="SUPFAM" id="SSF53756">
    <property type="entry name" value="UDP-Glycosyltransferase/glycogen phosphorylase"/>
    <property type="match status" value="1"/>
</dbReference>
<dbReference type="PANTHER" id="PTHR11468">
    <property type="entry name" value="GLYCOGEN PHOSPHORYLASE"/>
    <property type="match status" value="1"/>
</dbReference>
<dbReference type="PROSITE" id="PS00102">
    <property type="entry name" value="PHOSPHORYLASE"/>
    <property type="match status" value="1"/>
</dbReference>
<dbReference type="GO" id="GO:0005980">
    <property type="term" value="P:glycogen catabolic process"/>
    <property type="evidence" value="ECO:0007669"/>
    <property type="project" value="TreeGrafter"/>
</dbReference>
<evidence type="ECO:0000313" key="13">
    <source>
        <dbReference type="Proteomes" id="UP000005326"/>
    </source>
</evidence>
<keyword evidence="5 11" id="KW-0328">Glycosyltransferase</keyword>
<comment type="function">
    <text evidence="11">Allosteric enzyme that catalyzes the rate-limiting step in glycogen catabolism, the phosphorolytic cleavage of glycogen to produce glucose-1-phosphate, and plays a central role in maintaining cellular and organismal glucose homeostasis.</text>
</comment>
<dbReference type="PIRSF" id="PIRSF000460">
    <property type="entry name" value="Pprylas_GlgP"/>
    <property type="match status" value="1"/>
</dbReference>
<comment type="catalytic activity">
    <reaction evidence="1 11">
        <text>[(1-&gt;4)-alpha-D-glucosyl](n) + phosphate = [(1-&gt;4)-alpha-D-glucosyl](n-1) + alpha-D-glucose 1-phosphate</text>
        <dbReference type="Rhea" id="RHEA:41732"/>
        <dbReference type="Rhea" id="RHEA-COMP:9584"/>
        <dbReference type="Rhea" id="RHEA-COMP:9586"/>
        <dbReference type="ChEBI" id="CHEBI:15444"/>
        <dbReference type="ChEBI" id="CHEBI:43474"/>
        <dbReference type="ChEBI" id="CHEBI:58601"/>
        <dbReference type="EC" id="2.4.1.1"/>
    </reaction>
</comment>
<dbReference type="InterPro" id="IPR000811">
    <property type="entry name" value="Glyco_trans_35"/>
</dbReference>
<dbReference type="GO" id="GO:0005737">
    <property type="term" value="C:cytoplasm"/>
    <property type="evidence" value="ECO:0007669"/>
    <property type="project" value="TreeGrafter"/>
</dbReference>